<dbReference type="InterPro" id="IPR007492">
    <property type="entry name" value="LytTR_DNA-bd_dom"/>
</dbReference>
<dbReference type="SMART" id="SM00850">
    <property type="entry name" value="LytTR"/>
    <property type="match status" value="1"/>
</dbReference>
<dbReference type="GO" id="GO:0000156">
    <property type="term" value="F:phosphorelay response regulator activity"/>
    <property type="evidence" value="ECO:0007669"/>
    <property type="project" value="TreeGrafter"/>
</dbReference>
<dbReference type="SUPFAM" id="SSF52172">
    <property type="entry name" value="CheY-like"/>
    <property type="match status" value="1"/>
</dbReference>
<dbReference type="Pfam" id="PF04397">
    <property type="entry name" value="LytTR"/>
    <property type="match status" value="1"/>
</dbReference>
<dbReference type="GO" id="GO:0005829">
    <property type="term" value="C:cytosol"/>
    <property type="evidence" value="ECO:0007669"/>
    <property type="project" value="TreeGrafter"/>
</dbReference>
<organism evidence="9 10">
    <name type="scientific">Jiulongibacter sediminis</name>
    <dbReference type="NCBI Taxonomy" id="1605367"/>
    <lineage>
        <taxon>Bacteria</taxon>
        <taxon>Pseudomonadati</taxon>
        <taxon>Bacteroidota</taxon>
        <taxon>Cytophagia</taxon>
        <taxon>Cytophagales</taxon>
        <taxon>Leadbetterellaceae</taxon>
        <taxon>Jiulongibacter</taxon>
    </lineage>
</organism>
<dbReference type="GO" id="GO:0032993">
    <property type="term" value="C:protein-DNA complex"/>
    <property type="evidence" value="ECO:0007669"/>
    <property type="project" value="TreeGrafter"/>
</dbReference>
<dbReference type="STRING" id="1605367.AFM12_13045"/>
<evidence type="ECO:0000259" key="8">
    <source>
        <dbReference type="PROSITE" id="PS50930"/>
    </source>
</evidence>
<dbReference type="PROSITE" id="PS50930">
    <property type="entry name" value="HTH_LYTTR"/>
    <property type="match status" value="1"/>
</dbReference>
<keyword evidence="10" id="KW-1185">Reference proteome</keyword>
<dbReference type="Proteomes" id="UP000050454">
    <property type="component" value="Unassembled WGS sequence"/>
</dbReference>
<keyword evidence="3" id="KW-0805">Transcription regulation</keyword>
<evidence type="ECO:0000256" key="2">
    <source>
        <dbReference type="ARBA" id="ARBA00023012"/>
    </source>
</evidence>
<proteinExistence type="predicted"/>
<dbReference type="InterPro" id="IPR011006">
    <property type="entry name" value="CheY-like_superfamily"/>
</dbReference>
<feature type="modified residue" description="4-aspartylphosphate" evidence="6">
    <location>
        <position position="52"/>
    </location>
</feature>
<gene>
    <name evidence="9" type="ORF">AFM12_13045</name>
</gene>
<sequence>MKILIIEDEFILAAELADTLESEGYEVVATLDNGEEALDFARSEDFDLLLCDIHIKGDMDGVETVGKLLKIKKVPVIYLTAFTDKETLDRAMKTYPSAYIPKPYQVSQLRVAIELALHNFVKENPANTGQKLSAETILQAQDSIFVKQNYQFVKLPLTEIHILEADNTHTHIYTSSKKYTLRLTLSQLCEKIDFSYMVRIHRSYAVNISKVEAFSEQELTILDRPLPIGPSYKDDFISRFMLR</sequence>
<dbReference type="PATRIC" id="fig|1605367.3.peg.4024"/>
<dbReference type="RefSeq" id="WP_055148880.1">
    <property type="nucleotide sequence ID" value="NZ_JXSZ01000009.1"/>
</dbReference>
<evidence type="ECO:0000313" key="10">
    <source>
        <dbReference type="Proteomes" id="UP000050454"/>
    </source>
</evidence>
<dbReference type="AlphaFoldDB" id="A0A0P7C6W2"/>
<feature type="domain" description="HTH LytTR-type" evidence="8">
    <location>
        <begin position="144"/>
        <end position="212"/>
    </location>
</feature>
<accession>A0A0P7C6W2</accession>
<dbReference type="SMART" id="SM00448">
    <property type="entry name" value="REC"/>
    <property type="match status" value="1"/>
</dbReference>
<evidence type="ECO:0000256" key="3">
    <source>
        <dbReference type="ARBA" id="ARBA00023015"/>
    </source>
</evidence>
<evidence type="ECO:0000313" key="9">
    <source>
        <dbReference type="EMBL" id="KPM48102.1"/>
    </source>
</evidence>
<dbReference type="GO" id="GO:0000976">
    <property type="term" value="F:transcription cis-regulatory region binding"/>
    <property type="evidence" value="ECO:0007669"/>
    <property type="project" value="TreeGrafter"/>
</dbReference>
<evidence type="ECO:0000259" key="7">
    <source>
        <dbReference type="PROSITE" id="PS50110"/>
    </source>
</evidence>
<dbReference type="CDD" id="cd17534">
    <property type="entry name" value="REC_DC-like"/>
    <property type="match status" value="1"/>
</dbReference>
<dbReference type="PANTHER" id="PTHR48111">
    <property type="entry name" value="REGULATOR OF RPOS"/>
    <property type="match status" value="1"/>
</dbReference>
<feature type="domain" description="Response regulatory" evidence="7">
    <location>
        <begin position="2"/>
        <end position="117"/>
    </location>
</feature>
<protein>
    <submittedName>
        <fullName evidence="9">LytTR family transcriptional regulator</fullName>
    </submittedName>
</protein>
<dbReference type="PANTHER" id="PTHR48111:SF1">
    <property type="entry name" value="TWO-COMPONENT RESPONSE REGULATOR ORR33"/>
    <property type="match status" value="1"/>
</dbReference>
<dbReference type="EMBL" id="LGTQ01000009">
    <property type="protein sequence ID" value="KPM48102.1"/>
    <property type="molecule type" value="Genomic_DNA"/>
</dbReference>
<reference evidence="9 10" key="1">
    <citation type="submission" date="2015-07" db="EMBL/GenBank/DDBJ databases">
        <title>The draft genome sequence of Leadbetterella sp. JN14-9.</title>
        <authorList>
            <person name="Liu Y."/>
            <person name="Du J."/>
            <person name="Shao Z."/>
        </authorList>
    </citation>
    <scope>NUCLEOTIDE SEQUENCE [LARGE SCALE GENOMIC DNA]</scope>
    <source>
        <strain evidence="9 10">JN14-9</strain>
    </source>
</reference>
<keyword evidence="5" id="KW-0804">Transcription</keyword>
<keyword evidence="1 6" id="KW-0597">Phosphoprotein</keyword>
<comment type="caution">
    <text evidence="9">The sequence shown here is derived from an EMBL/GenBank/DDBJ whole genome shotgun (WGS) entry which is preliminary data.</text>
</comment>
<dbReference type="Gene3D" id="3.40.50.2300">
    <property type="match status" value="1"/>
</dbReference>
<evidence type="ECO:0000256" key="6">
    <source>
        <dbReference type="PROSITE-ProRule" id="PRU00169"/>
    </source>
</evidence>
<keyword evidence="2" id="KW-0902">Two-component regulatory system</keyword>
<evidence type="ECO:0000256" key="4">
    <source>
        <dbReference type="ARBA" id="ARBA00023125"/>
    </source>
</evidence>
<dbReference type="Gene3D" id="2.40.50.1020">
    <property type="entry name" value="LytTr DNA-binding domain"/>
    <property type="match status" value="1"/>
</dbReference>
<dbReference type="OrthoDB" id="1646880at2"/>
<evidence type="ECO:0000256" key="5">
    <source>
        <dbReference type="ARBA" id="ARBA00023163"/>
    </source>
</evidence>
<keyword evidence="4" id="KW-0238">DNA-binding</keyword>
<dbReference type="PROSITE" id="PS50110">
    <property type="entry name" value="RESPONSE_REGULATORY"/>
    <property type="match status" value="1"/>
</dbReference>
<dbReference type="InterPro" id="IPR001789">
    <property type="entry name" value="Sig_transdc_resp-reg_receiver"/>
</dbReference>
<dbReference type="InterPro" id="IPR039420">
    <property type="entry name" value="WalR-like"/>
</dbReference>
<dbReference type="Pfam" id="PF00072">
    <property type="entry name" value="Response_reg"/>
    <property type="match status" value="1"/>
</dbReference>
<name>A0A0P7C6W2_9BACT</name>
<dbReference type="GO" id="GO:0006355">
    <property type="term" value="P:regulation of DNA-templated transcription"/>
    <property type="evidence" value="ECO:0007669"/>
    <property type="project" value="TreeGrafter"/>
</dbReference>
<evidence type="ECO:0000256" key="1">
    <source>
        <dbReference type="ARBA" id="ARBA00022553"/>
    </source>
</evidence>